<feature type="domain" description="DUF5681" evidence="2">
    <location>
        <begin position="16"/>
        <end position="90"/>
    </location>
</feature>
<evidence type="ECO:0000259" key="2">
    <source>
        <dbReference type="Pfam" id="PF18932"/>
    </source>
</evidence>
<organism evidence="3 4">
    <name type="scientific">Sphingobium tyrosinilyticum</name>
    <dbReference type="NCBI Taxonomy" id="2715436"/>
    <lineage>
        <taxon>Bacteria</taxon>
        <taxon>Pseudomonadati</taxon>
        <taxon>Pseudomonadota</taxon>
        <taxon>Alphaproteobacteria</taxon>
        <taxon>Sphingomonadales</taxon>
        <taxon>Sphingomonadaceae</taxon>
        <taxon>Sphingobium</taxon>
    </lineage>
</organism>
<evidence type="ECO:0000256" key="1">
    <source>
        <dbReference type="SAM" id="MobiDB-lite"/>
    </source>
</evidence>
<comment type="caution">
    <text evidence="3">The sequence shown here is derived from an EMBL/GenBank/DDBJ whole genome shotgun (WGS) entry which is preliminary data.</text>
</comment>
<dbReference type="Proteomes" id="UP001595957">
    <property type="component" value="Unassembled WGS sequence"/>
</dbReference>
<evidence type="ECO:0000313" key="3">
    <source>
        <dbReference type="EMBL" id="MFC4595535.1"/>
    </source>
</evidence>
<proteinExistence type="predicted"/>
<reference evidence="4" key="1">
    <citation type="journal article" date="2019" name="Int. J. Syst. Evol. Microbiol.">
        <title>The Global Catalogue of Microorganisms (GCM) 10K type strain sequencing project: providing services to taxonomists for standard genome sequencing and annotation.</title>
        <authorList>
            <consortium name="The Broad Institute Genomics Platform"/>
            <consortium name="The Broad Institute Genome Sequencing Center for Infectious Disease"/>
            <person name="Wu L."/>
            <person name="Ma J."/>
        </authorList>
    </citation>
    <scope>NUCLEOTIDE SEQUENCE [LARGE SCALE GENOMIC DNA]</scope>
    <source>
        <strain evidence="4">NBRC 103632</strain>
    </source>
</reference>
<name>A0ABV9F430_9SPHN</name>
<protein>
    <submittedName>
        <fullName evidence="3">DUF5681 domain-containing protein</fullName>
    </submittedName>
</protein>
<sequence>MAEDRDYEVGYGKPPKHSQFKPGSSGNRKGRPKGARGLKTDLEEELKSRHTIHINRTPVTASKQRLMIKTLATRAATGDLKAAQILLPMIIQILGSEDRGTERRALSAQDQSILDDFLRHNVRERDG</sequence>
<keyword evidence="4" id="KW-1185">Reference proteome</keyword>
<dbReference type="RefSeq" id="WP_380805826.1">
    <property type="nucleotide sequence ID" value="NZ_JBHSFZ010000043.1"/>
</dbReference>
<dbReference type="InterPro" id="IPR043736">
    <property type="entry name" value="DUF5681"/>
</dbReference>
<accession>A0ABV9F430</accession>
<dbReference type="EMBL" id="JBHSFZ010000043">
    <property type="protein sequence ID" value="MFC4595535.1"/>
    <property type="molecule type" value="Genomic_DNA"/>
</dbReference>
<dbReference type="Pfam" id="PF18932">
    <property type="entry name" value="DUF5681"/>
    <property type="match status" value="1"/>
</dbReference>
<evidence type="ECO:0000313" key="4">
    <source>
        <dbReference type="Proteomes" id="UP001595957"/>
    </source>
</evidence>
<feature type="region of interest" description="Disordered" evidence="1">
    <location>
        <begin position="1"/>
        <end position="39"/>
    </location>
</feature>
<gene>
    <name evidence="3" type="ORF">ACFO3E_15255</name>
</gene>